<dbReference type="InterPro" id="IPR013321">
    <property type="entry name" value="Arc_rbn_hlx_hlx"/>
</dbReference>
<dbReference type="PIRSF" id="PIRSF003108">
    <property type="entry name" value="DinJ"/>
    <property type="match status" value="1"/>
</dbReference>
<name>A0A0R1TYP8_9LACO</name>
<organism evidence="3 4">
    <name type="scientific">Lacticaseibacillus pantheris DSM 15945 = JCM 12539 = NBRC 106106</name>
    <dbReference type="NCBI Taxonomy" id="1423783"/>
    <lineage>
        <taxon>Bacteria</taxon>
        <taxon>Bacillati</taxon>
        <taxon>Bacillota</taxon>
        <taxon>Bacilli</taxon>
        <taxon>Lactobacillales</taxon>
        <taxon>Lactobacillaceae</taxon>
        <taxon>Lacticaseibacillus</taxon>
    </lineage>
</organism>
<dbReference type="Gene3D" id="1.10.1220.10">
    <property type="entry name" value="Met repressor-like"/>
    <property type="match status" value="1"/>
</dbReference>
<dbReference type="GO" id="GO:0044010">
    <property type="term" value="P:single-species biofilm formation"/>
    <property type="evidence" value="ECO:0007669"/>
    <property type="project" value="InterPro"/>
</dbReference>
<dbReference type="EMBL" id="AZFJ01000046">
    <property type="protein sequence ID" value="KRL86237.1"/>
    <property type="molecule type" value="Genomic_DNA"/>
</dbReference>
<dbReference type="GO" id="GO:0015643">
    <property type="term" value="F:toxic substance binding"/>
    <property type="evidence" value="ECO:0007669"/>
    <property type="project" value="InterPro"/>
</dbReference>
<dbReference type="PANTHER" id="PTHR38781">
    <property type="entry name" value="ANTITOXIN DINJ-RELATED"/>
    <property type="match status" value="1"/>
</dbReference>
<dbReference type="OrthoDB" id="9808267at2"/>
<dbReference type="InterPro" id="IPR007337">
    <property type="entry name" value="RelB/DinJ"/>
</dbReference>
<accession>A0A0R1TYP8</accession>
<keyword evidence="2" id="KW-1277">Toxin-antitoxin system</keyword>
<dbReference type="Proteomes" id="UP000051922">
    <property type="component" value="Unassembled WGS sequence"/>
</dbReference>
<dbReference type="PATRIC" id="fig|1423783.4.peg.1018"/>
<dbReference type="PANTHER" id="PTHR38781:SF1">
    <property type="entry name" value="ANTITOXIN DINJ-RELATED"/>
    <property type="match status" value="1"/>
</dbReference>
<evidence type="ECO:0000256" key="1">
    <source>
        <dbReference type="ARBA" id="ARBA00010562"/>
    </source>
</evidence>
<dbReference type="GO" id="GO:0006355">
    <property type="term" value="P:regulation of DNA-templated transcription"/>
    <property type="evidence" value="ECO:0007669"/>
    <property type="project" value="InterPro"/>
</dbReference>
<dbReference type="AlphaFoldDB" id="A0A0R1TYP8"/>
<dbReference type="GO" id="GO:0000987">
    <property type="term" value="F:cis-regulatory region sequence-specific DNA binding"/>
    <property type="evidence" value="ECO:0007669"/>
    <property type="project" value="InterPro"/>
</dbReference>
<proteinExistence type="inferred from homology"/>
<evidence type="ECO:0000256" key="2">
    <source>
        <dbReference type="ARBA" id="ARBA00022649"/>
    </source>
</evidence>
<dbReference type="RefSeq" id="WP_054649370.1">
    <property type="nucleotide sequence ID" value="NZ_AZFJ01000046.1"/>
</dbReference>
<comment type="similarity">
    <text evidence="1">Belongs to the RelB/DinJ antitoxin family.</text>
</comment>
<sequence>MTTKDATICVRVDKELKESVQRDLDALGLDMSTLITMTLKAVEREHTIPFKVELGPTLELKQAIADVESGKTVGPMGFDDYLRKVDSYEN</sequence>
<keyword evidence="4" id="KW-1185">Reference proteome</keyword>
<dbReference type="GO" id="GO:0006351">
    <property type="term" value="P:DNA-templated transcription"/>
    <property type="evidence" value="ECO:0007669"/>
    <property type="project" value="TreeGrafter"/>
</dbReference>
<evidence type="ECO:0000313" key="4">
    <source>
        <dbReference type="Proteomes" id="UP000051922"/>
    </source>
</evidence>
<dbReference type="InterPro" id="IPR026262">
    <property type="entry name" value="DinJ"/>
</dbReference>
<gene>
    <name evidence="3" type="ORF">FC50_GL000983</name>
</gene>
<dbReference type="Pfam" id="PF04221">
    <property type="entry name" value="RelB"/>
    <property type="match status" value="1"/>
</dbReference>
<dbReference type="NCBIfam" id="TIGR02384">
    <property type="entry name" value="RelB_DinJ"/>
    <property type="match status" value="1"/>
</dbReference>
<reference evidence="3 4" key="1">
    <citation type="journal article" date="2015" name="Genome Announc.">
        <title>Expanding the biotechnology potential of lactobacilli through comparative genomics of 213 strains and associated genera.</title>
        <authorList>
            <person name="Sun Z."/>
            <person name="Harris H.M."/>
            <person name="McCann A."/>
            <person name="Guo C."/>
            <person name="Argimon S."/>
            <person name="Zhang W."/>
            <person name="Yang X."/>
            <person name="Jeffery I.B."/>
            <person name="Cooney J.C."/>
            <person name="Kagawa T.F."/>
            <person name="Liu W."/>
            <person name="Song Y."/>
            <person name="Salvetti E."/>
            <person name="Wrobel A."/>
            <person name="Rasinkangas P."/>
            <person name="Parkhill J."/>
            <person name="Rea M.C."/>
            <person name="O'Sullivan O."/>
            <person name="Ritari J."/>
            <person name="Douillard F.P."/>
            <person name="Paul Ross R."/>
            <person name="Yang R."/>
            <person name="Briner A.E."/>
            <person name="Felis G.E."/>
            <person name="de Vos W.M."/>
            <person name="Barrangou R."/>
            <person name="Klaenhammer T.R."/>
            <person name="Caufield P.W."/>
            <person name="Cui Y."/>
            <person name="Zhang H."/>
            <person name="O'Toole P.W."/>
        </authorList>
    </citation>
    <scope>NUCLEOTIDE SEQUENCE [LARGE SCALE GENOMIC DNA]</scope>
    <source>
        <strain evidence="3 4">DSM 15945</strain>
    </source>
</reference>
<protein>
    <submittedName>
        <fullName evidence="3">Uncharacterized protein</fullName>
    </submittedName>
</protein>
<comment type="caution">
    <text evidence="3">The sequence shown here is derived from an EMBL/GenBank/DDBJ whole genome shotgun (WGS) entry which is preliminary data.</text>
</comment>
<evidence type="ECO:0000313" key="3">
    <source>
        <dbReference type="EMBL" id="KRL86237.1"/>
    </source>
</evidence>